<evidence type="ECO:0000259" key="4">
    <source>
        <dbReference type="PROSITE" id="PS01124"/>
    </source>
</evidence>
<evidence type="ECO:0000256" key="3">
    <source>
        <dbReference type="ARBA" id="ARBA00023163"/>
    </source>
</evidence>
<dbReference type="PANTHER" id="PTHR47894:SF1">
    <property type="entry name" value="HTH-TYPE TRANSCRIPTIONAL REGULATOR VQSM"/>
    <property type="match status" value="1"/>
</dbReference>
<dbReference type="Pfam" id="PF12833">
    <property type="entry name" value="HTH_18"/>
    <property type="match status" value="1"/>
</dbReference>
<protein>
    <submittedName>
        <fullName evidence="5">AraC family transcriptional regulator</fullName>
    </submittedName>
</protein>
<dbReference type="Gene3D" id="1.10.10.60">
    <property type="entry name" value="Homeodomain-like"/>
    <property type="match status" value="1"/>
</dbReference>
<keyword evidence="1" id="KW-0805">Transcription regulation</keyword>
<evidence type="ECO:0000313" key="5">
    <source>
        <dbReference type="EMBL" id="GAA4883747.1"/>
    </source>
</evidence>
<keyword evidence="2" id="KW-0238">DNA-binding</keyword>
<dbReference type="Proteomes" id="UP001499988">
    <property type="component" value="Unassembled WGS sequence"/>
</dbReference>
<keyword evidence="3" id="KW-0804">Transcription</keyword>
<dbReference type="InterPro" id="IPR032687">
    <property type="entry name" value="AraC-type_N"/>
</dbReference>
<dbReference type="PANTHER" id="PTHR47894">
    <property type="entry name" value="HTH-TYPE TRANSCRIPTIONAL REGULATOR GADX"/>
    <property type="match status" value="1"/>
</dbReference>
<dbReference type="SMART" id="SM00342">
    <property type="entry name" value="HTH_ARAC"/>
    <property type="match status" value="1"/>
</dbReference>
<sequence length="347" mass="39300">MNKQETVSMDYIEVLLDHARQQGYDVPALLAACGLSQQALLEQRALSVRAFGRLYQRLIDLAQDESFGMLTGGKIPNGMFRMMCHCIEHCATLGEALRRCSDFYEICKGPRIKPQIQLQGELAVLHFVALDSLPADTLTQVVSTGSPTVIRTSLSIWHHFMSWMIGRRLPLLQAGFTFAEQPNPQDYELVFQCPLRFNQSENRLTFERHWLSLPLVQSESAWRGFLKTAPYQLLVMVNGDSSISARIRALFGRDFSRPLPGLEWVAEQLGLSVRTLRRHLAEEGTSYSQLKNDCRCEAARDHLNCPELSIHDVANLVGFDDPSPFIRAFRQWTGQTPGEYRADLLDA</sequence>
<dbReference type="InterPro" id="IPR018060">
    <property type="entry name" value="HTH_AraC"/>
</dbReference>
<evidence type="ECO:0000256" key="2">
    <source>
        <dbReference type="ARBA" id="ARBA00023125"/>
    </source>
</evidence>
<dbReference type="Pfam" id="PF12625">
    <property type="entry name" value="Arabinose_bd"/>
    <property type="match status" value="1"/>
</dbReference>
<dbReference type="PROSITE" id="PS01124">
    <property type="entry name" value="HTH_ARAC_FAMILY_2"/>
    <property type="match status" value="1"/>
</dbReference>
<organism evidence="5 6">
    <name type="scientific">Ferrimonas pelagia</name>
    <dbReference type="NCBI Taxonomy" id="1177826"/>
    <lineage>
        <taxon>Bacteria</taxon>
        <taxon>Pseudomonadati</taxon>
        <taxon>Pseudomonadota</taxon>
        <taxon>Gammaproteobacteria</taxon>
        <taxon>Alteromonadales</taxon>
        <taxon>Ferrimonadaceae</taxon>
        <taxon>Ferrimonas</taxon>
    </lineage>
</organism>
<comment type="caution">
    <text evidence="5">The sequence shown here is derived from an EMBL/GenBank/DDBJ whole genome shotgun (WGS) entry which is preliminary data.</text>
</comment>
<dbReference type="SUPFAM" id="SSF46689">
    <property type="entry name" value="Homeodomain-like"/>
    <property type="match status" value="1"/>
</dbReference>
<dbReference type="EMBL" id="BAABJZ010000024">
    <property type="protein sequence ID" value="GAA4883747.1"/>
    <property type="molecule type" value="Genomic_DNA"/>
</dbReference>
<dbReference type="RefSeq" id="WP_345334980.1">
    <property type="nucleotide sequence ID" value="NZ_BAABJZ010000024.1"/>
</dbReference>
<feature type="domain" description="HTH araC/xylS-type" evidence="4">
    <location>
        <begin position="245"/>
        <end position="343"/>
    </location>
</feature>
<proteinExistence type="predicted"/>
<dbReference type="InterPro" id="IPR009057">
    <property type="entry name" value="Homeodomain-like_sf"/>
</dbReference>
<name>A0ABP9ENW8_9GAMM</name>
<gene>
    <name evidence="5" type="ORF">GCM10023333_17510</name>
</gene>
<keyword evidence="6" id="KW-1185">Reference proteome</keyword>
<evidence type="ECO:0000256" key="1">
    <source>
        <dbReference type="ARBA" id="ARBA00023015"/>
    </source>
</evidence>
<reference evidence="6" key="1">
    <citation type="journal article" date="2019" name="Int. J. Syst. Evol. Microbiol.">
        <title>The Global Catalogue of Microorganisms (GCM) 10K type strain sequencing project: providing services to taxonomists for standard genome sequencing and annotation.</title>
        <authorList>
            <consortium name="The Broad Institute Genomics Platform"/>
            <consortium name="The Broad Institute Genome Sequencing Center for Infectious Disease"/>
            <person name="Wu L."/>
            <person name="Ma J."/>
        </authorList>
    </citation>
    <scope>NUCLEOTIDE SEQUENCE [LARGE SCALE GENOMIC DNA]</scope>
    <source>
        <strain evidence="6">JCM 18401</strain>
    </source>
</reference>
<evidence type="ECO:0000313" key="6">
    <source>
        <dbReference type="Proteomes" id="UP001499988"/>
    </source>
</evidence>
<dbReference type="PRINTS" id="PR00032">
    <property type="entry name" value="HTHARAC"/>
</dbReference>
<dbReference type="InterPro" id="IPR020449">
    <property type="entry name" value="Tscrpt_reg_AraC-type_HTH"/>
</dbReference>
<accession>A0ABP9ENW8</accession>